<dbReference type="EMBL" id="CABITT030000006">
    <property type="protein sequence ID" value="VVB08005.1"/>
    <property type="molecule type" value="Genomic_DNA"/>
</dbReference>
<dbReference type="OrthoDB" id="1058149at2759"/>
<accession>A0A565C320</accession>
<dbReference type="PROSITE" id="PS50104">
    <property type="entry name" value="TIR"/>
    <property type="match status" value="1"/>
</dbReference>
<dbReference type="Pfam" id="PF01582">
    <property type="entry name" value="TIR"/>
    <property type="match status" value="1"/>
</dbReference>
<dbReference type="Proteomes" id="UP000489600">
    <property type="component" value="Unassembled WGS sequence"/>
</dbReference>
<name>A0A565C320_9BRAS</name>
<dbReference type="PANTHER" id="PTHR32009">
    <property type="entry name" value="TMV RESISTANCE PROTEIN N-LIKE"/>
    <property type="match status" value="1"/>
</dbReference>
<dbReference type="FunFam" id="3.40.50.10140:FF:000007">
    <property type="entry name" value="Disease resistance protein (TIR-NBS-LRR class)"/>
    <property type="match status" value="1"/>
</dbReference>
<proteinExistence type="predicted"/>
<evidence type="ECO:0000256" key="1">
    <source>
        <dbReference type="ARBA" id="ARBA00023027"/>
    </source>
</evidence>
<comment type="caution">
    <text evidence="3">The sequence shown here is derived from an EMBL/GenBank/DDBJ whole genome shotgun (WGS) entry which is preliminary data.</text>
</comment>
<dbReference type="PANTHER" id="PTHR32009:SF62">
    <property type="entry name" value="DISEASE RESISTANCE PROTEIN (TIR-NBS-LRR CLASS) FAMILY"/>
    <property type="match status" value="1"/>
</dbReference>
<gene>
    <name evidence="3" type="ORF">ANE_LOCUS18449</name>
</gene>
<dbReference type="Gene3D" id="3.40.50.10140">
    <property type="entry name" value="Toll/interleukin-1 receptor homology (TIR) domain"/>
    <property type="match status" value="1"/>
</dbReference>
<evidence type="ECO:0000259" key="2">
    <source>
        <dbReference type="PROSITE" id="PS50104"/>
    </source>
</evidence>
<dbReference type="InterPro" id="IPR035897">
    <property type="entry name" value="Toll_tir_struct_dom_sf"/>
</dbReference>
<feature type="domain" description="TIR" evidence="2">
    <location>
        <begin position="6"/>
        <end position="169"/>
    </location>
</feature>
<dbReference type="SUPFAM" id="SSF52200">
    <property type="entry name" value="Toll/Interleukin receptor TIR domain"/>
    <property type="match status" value="1"/>
</dbReference>
<dbReference type="GO" id="GO:0007165">
    <property type="term" value="P:signal transduction"/>
    <property type="evidence" value="ECO:0007669"/>
    <property type="project" value="InterPro"/>
</dbReference>
<protein>
    <recommendedName>
        <fullName evidence="2">TIR domain-containing protein</fullName>
    </recommendedName>
</protein>
<dbReference type="InterPro" id="IPR000157">
    <property type="entry name" value="TIR_dom"/>
</dbReference>
<dbReference type="SMART" id="SM00255">
    <property type="entry name" value="TIR"/>
    <property type="match status" value="1"/>
</dbReference>
<keyword evidence="1" id="KW-0520">NAD</keyword>
<sequence length="169" mass="19545">MVTTSVGPQVFINFRGEELRNTFISHLHYRLRRDGINAFMDKDEDAGQDLNNLFKRIEQSEIALAVLSSKYTESHWCLEELVKIKECSMKSEGRNNKLLVIPIFYKLKTSTVAELDGDFGLNLWNLWRLPGPGRDRDNRIVKWNEALEDVLSKKALIWAETETGYVLVL</sequence>
<organism evidence="3 4">
    <name type="scientific">Arabis nemorensis</name>
    <dbReference type="NCBI Taxonomy" id="586526"/>
    <lineage>
        <taxon>Eukaryota</taxon>
        <taxon>Viridiplantae</taxon>
        <taxon>Streptophyta</taxon>
        <taxon>Embryophyta</taxon>
        <taxon>Tracheophyta</taxon>
        <taxon>Spermatophyta</taxon>
        <taxon>Magnoliopsida</taxon>
        <taxon>eudicotyledons</taxon>
        <taxon>Gunneridae</taxon>
        <taxon>Pentapetalae</taxon>
        <taxon>rosids</taxon>
        <taxon>malvids</taxon>
        <taxon>Brassicales</taxon>
        <taxon>Brassicaceae</taxon>
        <taxon>Arabideae</taxon>
        <taxon>Arabis</taxon>
    </lineage>
</organism>
<keyword evidence="4" id="KW-1185">Reference proteome</keyword>
<evidence type="ECO:0000313" key="3">
    <source>
        <dbReference type="EMBL" id="VVB08005.1"/>
    </source>
</evidence>
<dbReference type="AlphaFoldDB" id="A0A565C320"/>
<reference evidence="3" key="1">
    <citation type="submission" date="2019-07" db="EMBL/GenBank/DDBJ databases">
        <authorList>
            <person name="Dittberner H."/>
        </authorList>
    </citation>
    <scope>NUCLEOTIDE SEQUENCE [LARGE SCALE GENOMIC DNA]</scope>
</reference>
<evidence type="ECO:0000313" key="4">
    <source>
        <dbReference type="Proteomes" id="UP000489600"/>
    </source>
</evidence>